<accession>A0A1V3JKD2</accession>
<dbReference type="Proteomes" id="UP000188541">
    <property type="component" value="Unassembled WGS sequence"/>
</dbReference>
<reference evidence="2 3" key="1">
    <citation type="submission" date="2016-10" db="EMBL/GenBank/DDBJ databases">
        <title>Rodentibacter gen. nov. and new species.</title>
        <authorList>
            <person name="Christensen H."/>
        </authorList>
    </citation>
    <scope>NUCLEOTIDE SEQUENCE [LARGE SCALE GENOMIC DNA]</scope>
    <source>
        <strain evidence="2 3">1996246016</strain>
    </source>
</reference>
<name>A0A1V3JKD2_9PAST</name>
<dbReference type="PROSITE" id="PS51257">
    <property type="entry name" value="PROKAR_LIPOPROTEIN"/>
    <property type="match status" value="1"/>
</dbReference>
<dbReference type="AlphaFoldDB" id="A0A1V3JKD2"/>
<protein>
    <recommendedName>
        <fullName evidence="4">DUF1425 domain-containing protein</fullName>
    </recommendedName>
</protein>
<dbReference type="OrthoDB" id="5690781at2"/>
<dbReference type="InterPro" id="IPR010824">
    <property type="entry name" value="DUF1425"/>
</dbReference>
<dbReference type="EMBL" id="MLHO01000025">
    <property type="protein sequence ID" value="OOF57033.1"/>
    <property type="molecule type" value="Genomic_DNA"/>
</dbReference>
<evidence type="ECO:0008006" key="4">
    <source>
        <dbReference type="Google" id="ProtNLM"/>
    </source>
</evidence>
<keyword evidence="1" id="KW-0732">Signal</keyword>
<evidence type="ECO:0000313" key="2">
    <source>
        <dbReference type="EMBL" id="OOF57033.1"/>
    </source>
</evidence>
<organism evidence="2 3">
    <name type="scientific">Rodentibacter genomosp. 2</name>
    <dbReference type="NCBI Taxonomy" id="1908266"/>
    <lineage>
        <taxon>Bacteria</taxon>
        <taxon>Pseudomonadati</taxon>
        <taxon>Pseudomonadota</taxon>
        <taxon>Gammaproteobacteria</taxon>
        <taxon>Pasteurellales</taxon>
        <taxon>Pasteurellaceae</taxon>
        <taxon>Rodentibacter</taxon>
    </lineage>
</organism>
<dbReference type="RefSeq" id="WP_077550852.1">
    <property type="nucleotide sequence ID" value="NZ_MLHO01000025.1"/>
</dbReference>
<feature type="chain" id="PRO_5011985219" description="DUF1425 domain-containing protein" evidence="1">
    <location>
        <begin position="20"/>
        <end position="116"/>
    </location>
</feature>
<feature type="signal peptide" evidence="1">
    <location>
        <begin position="1"/>
        <end position="19"/>
    </location>
</feature>
<comment type="caution">
    <text evidence="2">The sequence shown here is derived from an EMBL/GenBank/DDBJ whole genome shotgun (WGS) entry which is preliminary data.</text>
</comment>
<sequence length="116" mass="12978">MKKLLIIFASLVLSACSVSEPNLVHSNTPILNITAELASVVEAKVSADSVWVKNKTSQAVNVNYHLFWYNAQGVTQVWADQRESFVGNLRLQPQTGQSIELIKPTLESTNYRLYLQ</sequence>
<keyword evidence="3" id="KW-1185">Reference proteome</keyword>
<gene>
    <name evidence="2" type="ORF">BKK55_04905</name>
</gene>
<dbReference type="Gene3D" id="2.60.40.3230">
    <property type="match status" value="1"/>
</dbReference>
<evidence type="ECO:0000313" key="3">
    <source>
        <dbReference type="Proteomes" id="UP000188541"/>
    </source>
</evidence>
<dbReference type="InterPro" id="IPR038483">
    <property type="entry name" value="YcfL-like_sf"/>
</dbReference>
<dbReference type="STRING" id="1908266.BKK55_04905"/>
<dbReference type="CDD" id="cd09030">
    <property type="entry name" value="DUF1425"/>
    <property type="match status" value="1"/>
</dbReference>
<proteinExistence type="predicted"/>
<evidence type="ECO:0000256" key="1">
    <source>
        <dbReference type="SAM" id="SignalP"/>
    </source>
</evidence>